<evidence type="ECO:0000313" key="1">
    <source>
        <dbReference type="EMBL" id="CAK1213537.1"/>
    </source>
</evidence>
<reference evidence="1" key="1">
    <citation type="submission" date="2023-10" db="EMBL/GenBank/DDBJ databases">
        <authorList>
            <person name="Leclercq S."/>
        </authorList>
    </citation>
    <scope>NUCLEOTIDE SEQUENCE</scope>
    <source>
        <strain evidence="1">F848</strain>
    </source>
</reference>
<dbReference type="EMBL" id="CAUZHL010000005">
    <property type="protein sequence ID" value="CAK1213537.1"/>
    <property type="molecule type" value="Genomic_DNA"/>
</dbReference>
<proteinExistence type="predicted"/>
<organism evidence="1 2">
    <name type="scientific">Escherichia coli</name>
    <dbReference type="NCBI Taxonomy" id="562"/>
    <lineage>
        <taxon>Bacteria</taxon>
        <taxon>Pseudomonadati</taxon>
        <taxon>Pseudomonadota</taxon>
        <taxon>Gammaproteobacteria</taxon>
        <taxon>Enterobacterales</taxon>
        <taxon>Enterobacteriaceae</taxon>
        <taxon>Escherichia</taxon>
    </lineage>
</organism>
<dbReference type="AlphaFoldDB" id="A0AAD2GKK2"/>
<accession>A0AAD2GKK2</accession>
<sequence>MFITNNAIYVTNIISSAHTIHLFFKDIKNNM</sequence>
<comment type="caution">
    <text evidence="1">The sequence shown here is derived from an EMBL/GenBank/DDBJ whole genome shotgun (WGS) entry which is preliminary data.</text>
</comment>
<name>A0AAD2GKK2_ECOLX</name>
<evidence type="ECO:0000313" key="2">
    <source>
        <dbReference type="Proteomes" id="UP001190091"/>
    </source>
</evidence>
<dbReference type="Proteomes" id="UP001190091">
    <property type="component" value="Unassembled WGS sequence"/>
</dbReference>
<gene>
    <name evidence="1" type="ORF">FGAF848_37600</name>
</gene>
<protein>
    <submittedName>
        <fullName evidence="1">Uncharacterized protein</fullName>
    </submittedName>
</protein>